<gene>
    <name evidence="3" type="ORF">BBI10_14485</name>
</gene>
<proteinExistence type="predicted"/>
<dbReference type="AlphaFoldDB" id="A0A1C2DYC7"/>
<accession>A0A1C2DYC7</accession>
<evidence type="ECO:0000313" key="4">
    <source>
        <dbReference type="Proteomes" id="UP000095143"/>
    </source>
</evidence>
<feature type="region of interest" description="Disordered" evidence="2">
    <location>
        <begin position="311"/>
        <end position="331"/>
    </location>
</feature>
<reference evidence="3 4" key="1">
    <citation type="submission" date="2016-08" db="EMBL/GenBank/DDBJ databases">
        <title>Whole genome sequence of Pseudomonas graminis strain UASWS1507, a potential biological control agent for agriculture.</title>
        <authorList>
            <person name="Crovadore J."/>
            <person name="Calmin G."/>
            <person name="Chablais R."/>
            <person name="Cochard B."/>
            <person name="Lefort F."/>
        </authorList>
    </citation>
    <scope>NUCLEOTIDE SEQUENCE [LARGE SCALE GENOMIC DNA]</scope>
    <source>
        <strain evidence="3 4">UASWS1507</strain>
    </source>
</reference>
<dbReference type="Proteomes" id="UP000095143">
    <property type="component" value="Unassembled WGS sequence"/>
</dbReference>
<protein>
    <submittedName>
        <fullName evidence="3">Uncharacterized protein</fullName>
    </submittedName>
</protein>
<dbReference type="EMBL" id="MDEN01000063">
    <property type="protein sequence ID" value="OCX19752.1"/>
    <property type="molecule type" value="Genomic_DNA"/>
</dbReference>
<evidence type="ECO:0000313" key="3">
    <source>
        <dbReference type="EMBL" id="OCX19752.1"/>
    </source>
</evidence>
<organism evidence="3 4">
    <name type="scientific">Pseudomonas graminis</name>
    <dbReference type="NCBI Taxonomy" id="158627"/>
    <lineage>
        <taxon>Bacteria</taxon>
        <taxon>Pseudomonadati</taxon>
        <taxon>Pseudomonadota</taxon>
        <taxon>Gammaproteobacteria</taxon>
        <taxon>Pseudomonadales</taxon>
        <taxon>Pseudomonadaceae</taxon>
        <taxon>Pseudomonas</taxon>
    </lineage>
</organism>
<evidence type="ECO:0000256" key="1">
    <source>
        <dbReference type="SAM" id="Coils"/>
    </source>
</evidence>
<comment type="caution">
    <text evidence="3">The sequence shown here is derived from an EMBL/GenBank/DDBJ whole genome shotgun (WGS) entry which is preliminary data.</text>
</comment>
<keyword evidence="1" id="KW-0175">Coiled coil</keyword>
<evidence type="ECO:0000256" key="2">
    <source>
        <dbReference type="SAM" id="MobiDB-lite"/>
    </source>
</evidence>
<name>A0A1C2DYC7_9PSED</name>
<feature type="compositionally biased region" description="Polar residues" evidence="2">
    <location>
        <begin position="318"/>
        <end position="331"/>
    </location>
</feature>
<feature type="coiled-coil region" evidence="1">
    <location>
        <begin position="210"/>
        <end position="244"/>
    </location>
</feature>
<sequence>MITGSLSSFTSGRVASDGYLKPAKRNLPDLVVTEPTLRRAASTLMKIATRFRDLNHRISVACGQHGYTRKVIGDEDGRLKRSVFATSTWGPALPTLVFIDEIAIGLTIYEQTENKEMVYLNGKYVSVHEARKQKPGLWNGIRAERYQVTTDRAPSKRLCLRAYSPYYFVEWTQTWTESSASLAKQIEDIVQSLVARSKSLAIELAEANRAAALERARWEAERAIAEARDERLAILKQREAALKELLNTIDTWSAGRKTEAFFDDIIARSTDMEAEARKTLLARVEAAKDLLQSPDSVEALMAWIAPPAAPPDHACAASSPTRNSTDCSTTK</sequence>